<keyword evidence="4" id="KW-0233">DNA recombination</keyword>
<proteinExistence type="inferred from homology"/>
<evidence type="ECO:0000256" key="3">
    <source>
        <dbReference type="ARBA" id="ARBA00023125"/>
    </source>
</evidence>
<feature type="domain" description="Tyr recombinase" evidence="5">
    <location>
        <begin position="180"/>
        <end position="448"/>
    </location>
</feature>
<keyword evidence="7" id="KW-1185">Reference proteome</keyword>
<evidence type="ECO:0000256" key="1">
    <source>
        <dbReference type="ARBA" id="ARBA00008857"/>
    </source>
</evidence>
<dbReference type="EMBL" id="JAJUBB010000014">
    <property type="protein sequence ID" value="MDD1782963.1"/>
    <property type="molecule type" value="Genomic_DNA"/>
</dbReference>
<dbReference type="PANTHER" id="PTHR30349:SF41">
    <property type="entry name" value="INTEGRASE_RECOMBINASE PROTEIN MJ0367-RELATED"/>
    <property type="match status" value="1"/>
</dbReference>
<evidence type="ECO:0000256" key="2">
    <source>
        <dbReference type="ARBA" id="ARBA00022908"/>
    </source>
</evidence>
<dbReference type="InterPro" id="IPR013762">
    <property type="entry name" value="Integrase-like_cat_sf"/>
</dbReference>
<evidence type="ECO:0000313" key="6">
    <source>
        <dbReference type="EMBL" id="MDD1782963.1"/>
    </source>
</evidence>
<protein>
    <submittedName>
        <fullName evidence="6">Site-specific integrase</fullName>
    </submittedName>
</protein>
<gene>
    <name evidence="6" type="ORF">LRP49_17460</name>
</gene>
<comment type="similarity">
    <text evidence="1">Belongs to the 'phage' integrase family.</text>
</comment>
<name>A0ABT5QPP6_9GAMM</name>
<keyword evidence="2" id="KW-0229">DNA integration</keyword>
<dbReference type="RefSeq" id="WP_274143593.1">
    <property type="nucleotide sequence ID" value="NZ_JAJUBB010000014.1"/>
</dbReference>
<dbReference type="CDD" id="cd00397">
    <property type="entry name" value="DNA_BRE_C"/>
    <property type="match status" value="1"/>
</dbReference>
<dbReference type="PANTHER" id="PTHR30349">
    <property type="entry name" value="PHAGE INTEGRASE-RELATED"/>
    <property type="match status" value="1"/>
</dbReference>
<dbReference type="InterPro" id="IPR002104">
    <property type="entry name" value="Integrase_catalytic"/>
</dbReference>
<sequence length="492" mass="55478">MTMVSLKIDIKPLPSASESDIHNDEESCLFLYGNGDVNWFATDFLMSNKIPKASKKGAKGFIRYFLEYLECYENWKHGDMQGKPVSVGTVTDAHFYDFVRYIEDDIGLNRNAIGKRVRMALRFLEFIQNDYHLGYTLIAIANLDGHFSSKGLVNAQRKTTSYSKKSFLHHDCIPHGEDYGSRFPITEAAIESLYDDLDALEDEGEEFLFEFFSTLIGLLEATGIRVSEAANIDAHTVEVLRAQLNASLASKAVDLDDIVRLNKLTVDTKSLKAAEAIYRKSALGGGNAQFVWIKIKTTKGKNKDTFRIVPISFTAAQYLVRFYDDYILNELDRANEGLAKVNRAKFGKLFVHHRSHLPMTGAMISSLFYEIFNRKYKSKHKRNPHLFRHRFITLLTLQQLKALKSNMGGTQLACLILKRIQGLTGHATINTMLHYVELAEAELYEADKPATEGGFDSVAREHLVSQLGEDYVAELEEGLKLKQAKSALAAQC</sequence>
<comment type="caution">
    <text evidence="6">The sequence shown here is derived from an EMBL/GenBank/DDBJ whole genome shotgun (WGS) entry which is preliminary data.</text>
</comment>
<dbReference type="Proteomes" id="UP001149821">
    <property type="component" value="Unassembled WGS sequence"/>
</dbReference>
<keyword evidence="3" id="KW-0238">DNA-binding</keyword>
<dbReference type="InterPro" id="IPR050090">
    <property type="entry name" value="Tyrosine_recombinase_XerCD"/>
</dbReference>
<accession>A0ABT5QPP6</accession>
<organism evidence="6 7">
    <name type="scientific">Enterovibrio qingdaonensis</name>
    <dbReference type="NCBI Taxonomy" id="2899818"/>
    <lineage>
        <taxon>Bacteria</taxon>
        <taxon>Pseudomonadati</taxon>
        <taxon>Pseudomonadota</taxon>
        <taxon>Gammaproteobacteria</taxon>
        <taxon>Vibrionales</taxon>
        <taxon>Vibrionaceae</taxon>
        <taxon>Enterovibrio</taxon>
    </lineage>
</organism>
<evidence type="ECO:0000256" key="4">
    <source>
        <dbReference type="ARBA" id="ARBA00023172"/>
    </source>
</evidence>
<dbReference type="PROSITE" id="PS51898">
    <property type="entry name" value="TYR_RECOMBINASE"/>
    <property type="match status" value="1"/>
</dbReference>
<evidence type="ECO:0000259" key="5">
    <source>
        <dbReference type="PROSITE" id="PS51898"/>
    </source>
</evidence>
<dbReference type="SUPFAM" id="SSF56349">
    <property type="entry name" value="DNA breaking-rejoining enzymes"/>
    <property type="match status" value="1"/>
</dbReference>
<reference evidence="6" key="1">
    <citation type="submission" date="2021-12" db="EMBL/GenBank/DDBJ databases">
        <title>Enterovibrio ZSDZ35 sp. nov. and Enterovibrio ZSDZ42 sp. nov., isolated from coastal seawater in Qingdao.</title>
        <authorList>
            <person name="Zhang P."/>
        </authorList>
    </citation>
    <scope>NUCLEOTIDE SEQUENCE</scope>
    <source>
        <strain evidence="6">ZSDZ35</strain>
    </source>
</reference>
<dbReference type="Gene3D" id="1.10.443.10">
    <property type="entry name" value="Intergrase catalytic core"/>
    <property type="match status" value="1"/>
</dbReference>
<dbReference type="InterPro" id="IPR011010">
    <property type="entry name" value="DNA_brk_join_enz"/>
</dbReference>
<evidence type="ECO:0000313" key="7">
    <source>
        <dbReference type="Proteomes" id="UP001149821"/>
    </source>
</evidence>